<evidence type="ECO:0000256" key="5">
    <source>
        <dbReference type="ARBA" id="ARBA00022842"/>
    </source>
</evidence>
<feature type="transmembrane region" description="Helical" evidence="9">
    <location>
        <begin position="82"/>
        <end position="109"/>
    </location>
</feature>
<feature type="transmembrane region" description="Helical" evidence="9">
    <location>
        <begin position="232"/>
        <end position="255"/>
    </location>
</feature>
<feature type="transmembrane region" description="Helical" evidence="9">
    <location>
        <begin position="161"/>
        <end position="182"/>
    </location>
</feature>
<dbReference type="SUPFAM" id="SSF161093">
    <property type="entry name" value="MgtE membrane domain-like"/>
    <property type="match status" value="2"/>
</dbReference>
<dbReference type="Pfam" id="PF01769">
    <property type="entry name" value="MgtE"/>
    <property type="match status" value="1"/>
</dbReference>
<evidence type="ECO:0000313" key="11">
    <source>
        <dbReference type="EMBL" id="TPP67710.1"/>
    </source>
</evidence>
<organism evidence="11 12">
    <name type="scientific">Fasciola gigantica</name>
    <name type="common">Giant liver fluke</name>
    <dbReference type="NCBI Taxonomy" id="46835"/>
    <lineage>
        <taxon>Eukaryota</taxon>
        <taxon>Metazoa</taxon>
        <taxon>Spiralia</taxon>
        <taxon>Lophotrochozoa</taxon>
        <taxon>Platyhelminthes</taxon>
        <taxon>Trematoda</taxon>
        <taxon>Digenea</taxon>
        <taxon>Plagiorchiida</taxon>
        <taxon>Echinostomata</taxon>
        <taxon>Echinostomatoidea</taxon>
        <taxon>Fasciolidae</taxon>
        <taxon>Fasciola</taxon>
    </lineage>
</organism>
<feature type="transmembrane region" description="Helical" evidence="9">
    <location>
        <begin position="194"/>
        <end position="211"/>
    </location>
</feature>
<dbReference type="AlphaFoldDB" id="A0A504ZEH7"/>
<sequence>MNSSRCGKEILFSCALAGTGMICAGTYLEWIKINHASDFDPRLLAIVPPLIGLKGNLEVTLSSRLSTLMNLNITQRKQILRVFFTTLVYILVQAVVAGCGISVVCILLFPSNEGFWIYLINTERLLSVCIITCCLSICCLSSLVFILIVCCLLCGKDPDNIAPPAAAALGDFATVTVLMYINRLYISFPSLSDVVAVTFALFVLISCPLYLQAQNGTFGPSENRHMAITWHTFANSFGPLFTAIIMSSLSGQVLAHFSHKLPNLARLQIAINGVGGCFGSVVISRMITRLHAREKVVVSPPAGRKFDCDTPPNTEYSEYQQSHGIVVSPPYVVSHLSAHSTHTLQSSFQAAPEVEEDAHRISQFILWACVPIHFGLALVSIGLHRWLSLNEDSASPPHSVFAPGTFLAYLLAGFTQIFILLKFAKWIVLRYWRYLLLLPRMSTSENGSLEIDQSTSLASLDLTAVALTTGLGDLIGTLCLVFMLCMFQS</sequence>
<dbReference type="PANTHER" id="PTHR16228">
    <property type="entry name" value="DIVALENT CATION TRANSPORTER SOLUTE CARRIER FAMILY 41"/>
    <property type="match status" value="1"/>
</dbReference>
<evidence type="ECO:0000256" key="8">
    <source>
        <dbReference type="ARBA" id="ARBA00023136"/>
    </source>
</evidence>
<feature type="transmembrane region" description="Helical" evidence="9">
    <location>
        <begin position="364"/>
        <end position="386"/>
    </location>
</feature>
<feature type="transmembrane region" description="Helical" evidence="9">
    <location>
        <begin position="267"/>
        <end position="287"/>
    </location>
</feature>
<accession>A0A504ZEH7</accession>
<dbReference type="Gene3D" id="1.10.357.20">
    <property type="entry name" value="SLC41 divalent cation transporters, integral membrane domain"/>
    <property type="match status" value="1"/>
</dbReference>
<gene>
    <name evidence="11" type="ORF">FGIG_07479</name>
</gene>
<reference evidence="11 12" key="1">
    <citation type="submission" date="2019-04" db="EMBL/GenBank/DDBJ databases">
        <title>Annotation for the trematode Fasciola gigantica.</title>
        <authorList>
            <person name="Choi Y.-J."/>
        </authorList>
    </citation>
    <scope>NUCLEOTIDE SEQUENCE [LARGE SCALE GENOMIC DNA]</scope>
    <source>
        <strain evidence="11">Uganda_cow_1</strain>
    </source>
</reference>
<evidence type="ECO:0000256" key="2">
    <source>
        <dbReference type="ARBA" id="ARBA00009749"/>
    </source>
</evidence>
<comment type="subcellular location">
    <subcellularLocation>
        <location evidence="1">Membrane</location>
        <topology evidence="1">Multi-pass membrane protein</topology>
    </subcellularLocation>
</comment>
<evidence type="ECO:0000256" key="7">
    <source>
        <dbReference type="ARBA" id="ARBA00023065"/>
    </source>
</evidence>
<protein>
    <submittedName>
        <fullName evidence="11">PI3 kinase</fullName>
    </submittedName>
</protein>
<comment type="caution">
    <text evidence="11">The sequence shown here is derived from an EMBL/GenBank/DDBJ whole genome shotgun (WGS) entry which is preliminary data.</text>
</comment>
<dbReference type="InterPro" id="IPR045349">
    <property type="entry name" value="SLC41A1-3"/>
</dbReference>
<keyword evidence="11" id="KW-0808">Transferase</keyword>
<keyword evidence="6 9" id="KW-1133">Transmembrane helix</keyword>
<dbReference type="GO" id="GO:0008324">
    <property type="term" value="F:monoatomic cation transmembrane transporter activity"/>
    <property type="evidence" value="ECO:0007669"/>
    <property type="project" value="InterPro"/>
</dbReference>
<evidence type="ECO:0000256" key="3">
    <source>
        <dbReference type="ARBA" id="ARBA00022448"/>
    </source>
</evidence>
<feature type="transmembrane region" description="Helical" evidence="9">
    <location>
        <begin position="12"/>
        <end position="31"/>
    </location>
</feature>
<evidence type="ECO:0000256" key="4">
    <source>
        <dbReference type="ARBA" id="ARBA00022692"/>
    </source>
</evidence>
<dbReference type="PANTHER" id="PTHR16228:SF21">
    <property type="entry name" value="SLC41A_MGTE INTEGRAL MEMBRANE DOMAIN-CONTAINING PROTEIN"/>
    <property type="match status" value="1"/>
</dbReference>
<keyword evidence="3" id="KW-0813">Transport</keyword>
<keyword evidence="4 9" id="KW-0812">Transmembrane</keyword>
<dbReference type="EMBL" id="SUNJ01000381">
    <property type="protein sequence ID" value="TPP67710.1"/>
    <property type="molecule type" value="Genomic_DNA"/>
</dbReference>
<feature type="transmembrane region" description="Helical" evidence="9">
    <location>
        <begin position="406"/>
        <end position="424"/>
    </location>
</feature>
<keyword evidence="8 9" id="KW-0472">Membrane</keyword>
<evidence type="ECO:0000259" key="10">
    <source>
        <dbReference type="Pfam" id="PF01769"/>
    </source>
</evidence>
<dbReference type="OrthoDB" id="6271317at2759"/>
<dbReference type="Proteomes" id="UP000316759">
    <property type="component" value="Unassembled WGS sequence"/>
</dbReference>
<dbReference type="GO" id="GO:0005886">
    <property type="term" value="C:plasma membrane"/>
    <property type="evidence" value="ECO:0007669"/>
    <property type="project" value="TreeGrafter"/>
</dbReference>
<comment type="similarity">
    <text evidence="2">Belongs to the SLC41A transporter family.</text>
</comment>
<evidence type="ECO:0000256" key="9">
    <source>
        <dbReference type="SAM" id="Phobius"/>
    </source>
</evidence>
<evidence type="ECO:0000256" key="1">
    <source>
        <dbReference type="ARBA" id="ARBA00004141"/>
    </source>
</evidence>
<feature type="transmembrane region" description="Helical" evidence="9">
    <location>
        <begin position="125"/>
        <end position="154"/>
    </location>
</feature>
<name>A0A504ZEH7_FASGI</name>
<feature type="domain" description="SLC41A/MgtE integral membrane" evidence="10">
    <location>
        <begin position="47"/>
        <end position="180"/>
    </location>
</feature>
<keyword evidence="11" id="KW-0418">Kinase</keyword>
<proteinExistence type="inferred from homology"/>
<dbReference type="InterPro" id="IPR036739">
    <property type="entry name" value="SLC41_membr_dom_sf"/>
</dbReference>
<evidence type="ECO:0000256" key="6">
    <source>
        <dbReference type="ARBA" id="ARBA00022989"/>
    </source>
</evidence>
<keyword evidence="5" id="KW-0460">Magnesium</keyword>
<evidence type="ECO:0000313" key="12">
    <source>
        <dbReference type="Proteomes" id="UP000316759"/>
    </source>
</evidence>
<feature type="transmembrane region" description="Helical" evidence="9">
    <location>
        <begin position="43"/>
        <end position="61"/>
    </location>
</feature>
<dbReference type="STRING" id="46835.A0A504ZEH7"/>
<keyword evidence="12" id="KW-1185">Reference proteome</keyword>
<keyword evidence="7" id="KW-0406">Ion transport</keyword>
<dbReference type="GO" id="GO:0016301">
    <property type="term" value="F:kinase activity"/>
    <property type="evidence" value="ECO:0007669"/>
    <property type="project" value="UniProtKB-KW"/>
</dbReference>
<dbReference type="InterPro" id="IPR006667">
    <property type="entry name" value="SLC41_membr_dom"/>
</dbReference>